<evidence type="ECO:0000313" key="1">
    <source>
        <dbReference type="EMBL" id="GAB20792.1"/>
    </source>
</evidence>
<dbReference type="STRING" id="1077974.GOEFS_132_00230"/>
<name>H0R6U1_9ACTN</name>
<dbReference type="OrthoDB" id="3369278at2"/>
<dbReference type="eggNOG" id="ENOG5032XUD">
    <property type="taxonomic scope" value="Bacteria"/>
</dbReference>
<evidence type="ECO:0000313" key="2">
    <source>
        <dbReference type="Proteomes" id="UP000035034"/>
    </source>
</evidence>
<dbReference type="AlphaFoldDB" id="H0R6U1"/>
<dbReference type="EMBL" id="BAEH01000132">
    <property type="protein sequence ID" value="GAB20792.1"/>
    <property type="molecule type" value="Genomic_DNA"/>
</dbReference>
<protein>
    <submittedName>
        <fullName evidence="1">Uncharacterized protein</fullName>
    </submittedName>
</protein>
<organism evidence="1 2">
    <name type="scientific">Gordonia effusa NBRC 100432</name>
    <dbReference type="NCBI Taxonomy" id="1077974"/>
    <lineage>
        <taxon>Bacteria</taxon>
        <taxon>Bacillati</taxon>
        <taxon>Actinomycetota</taxon>
        <taxon>Actinomycetes</taxon>
        <taxon>Mycobacteriales</taxon>
        <taxon>Gordoniaceae</taxon>
        <taxon>Gordonia</taxon>
    </lineage>
</organism>
<keyword evidence="2" id="KW-1185">Reference proteome</keyword>
<accession>H0R6U1</accession>
<gene>
    <name evidence="1" type="ORF">GOEFS_132_00230</name>
</gene>
<dbReference type="Proteomes" id="UP000035034">
    <property type="component" value="Unassembled WGS sequence"/>
</dbReference>
<reference evidence="1 2" key="1">
    <citation type="submission" date="2011-12" db="EMBL/GenBank/DDBJ databases">
        <title>Whole genome shotgun sequence of Gordonia effusa NBRC 100432.</title>
        <authorList>
            <person name="Yoshida I."/>
            <person name="Takarada H."/>
            <person name="Hosoyama A."/>
            <person name="Tsuchikane K."/>
            <person name="Katsumata H."/>
            <person name="Yamazaki S."/>
            <person name="Fujita N."/>
        </authorList>
    </citation>
    <scope>NUCLEOTIDE SEQUENCE [LARGE SCALE GENOMIC DNA]</scope>
    <source>
        <strain evidence="1 2">NBRC 100432</strain>
    </source>
</reference>
<comment type="caution">
    <text evidence="1">The sequence shown here is derived from an EMBL/GenBank/DDBJ whole genome shotgun (WGS) entry which is preliminary data.</text>
</comment>
<sequence>MSFRYAAPEHRLYDACSRWEHNNDTKALIDDAVQCLVEGLDSPHLRILAGASPNDVRDEIAELVYEALAELGIPQPADRDPWGAQVAAGRFITRPATNTIRFEVGEISDSWLDGHEVLVYIDDVEMTSLGAGLGMDPFELLIPTNRLVASEQPTRVPIARCTCGHYICGGTDVTIVREGDVVHWDWSLKAPTSVGKTFQAAAYDAEVTRIGADHSWEDLTDTTIRRVHTAINSEVLAHYGLTVDWVSRYPLEPPELTVAFRLTEGGEETHQIFLRFPWASPDGLVQTVTDELRKHPREWDARWSAIKCGLAAPHIAGSNWNPER</sequence>
<dbReference type="RefSeq" id="WP_007320127.1">
    <property type="nucleotide sequence ID" value="NZ_BAEH01000132.1"/>
</dbReference>
<proteinExistence type="predicted"/>